<organism evidence="6 7">
    <name type="scientific">Dothidotthia symphoricarpi CBS 119687</name>
    <dbReference type="NCBI Taxonomy" id="1392245"/>
    <lineage>
        <taxon>Eukaryota</taxon>
        <taxon>Fungi</taxon>
        <taxon>Dikarya</taxon>
        <taxon>Ascomycota</taxon>
        <taxon>Pezizomycotina</taxon>
        <taxon>Dothideomycetes</taxon>
        <taxon>Pleosporomycetidae</taxon>
        <taxon>Pleosporales</taxon>
        <taxon>Dothidotthiaceae</taxon>
        <taxon>Dothidotthia</taxon>
    </lineage>
</organism>
<protein>
    <recommendedName>
        <fullName evidence="5">Nucleoporin Nup159/Nup146 N-terminal domain-containing protein</fullName>
    </recommendedName>
</protein>
<feature type="compositionally biased region" description="Low complexity" evidence="4">
    <location>
        <begin position="627"/>
        <end position="638"/>
    </location>
</feature>
<evidence type="ECO:0000256" key="1">
    <source>
        <dbReference type="ARBA" id="ARBA00004123"/>
    </source>
</evidence>
<gene>
    <name evidence="6" type="ORF">P153DRAFT_430989</name>
</gene>
<feature type="compositionally biased region" description="Polar residues" evidence="4">
    <location>
        <begin position="497"/>
        <end position="506"/>
    </location>
</feature>
<dbReference type="GO" id="GO:0017056">
    <property type="term" value="F:structural constituent of nuclear pore"/>
    <property type="evidence" value="ECO:0007669"/>
    <property type="project" value="TreeGrafter"/>
</dbReference>
<dbReference type="GO" id="GO:0006405">
    <property type="term" value="P:RNA export from nucleus"/>
    <property type="evidence" value="ECO:0007669"/>
    <property type="project" value="TreeGrafter"/>
</dbReference>
<dbReference type="InterPro" id="IPR015943">
    <property type="entry name" value="WD40/YVTN_repeat-like_dom_sf"/>
</dbReference>
<dbReference type="OrthoDB" id="248320at2759"/>
<feature type="compositionally biased region" description="Gly residues" evidence="4">
    <location>
        <begin position="651"/>
        <end position="664"/>
    </location>
</feature>
<feature type="compositionally biased region" description="Low complexity" evidence="4">
    <location>
        <begin position="779"/>
        <end position="801"/>
    </location>
</feature>
<dbReference type="GO" id="GO:0006606">
    <property type="term" value="P:protein import into nucleus"/>
    <property type="evidence" value="ECO:0007669"/>
    <property type="project" value="TreeGrafter"/>
</dbReference>
<dbReference type="Gene3D" id="2.130.10.10">
    <property type="entry name" value="YVTN repeat-like/Quinoprotein amine dehydrogenase"/>
    <property type="match status" value="1"/>
</dbReference>
<evidence type="ECO:0000256" key="2">
    <source>
        <dbReference type="ARBA" id="ARBA00022448"/>
    </source>
</evidence>
<feature type="compositionally biased region" description="Polar residues" evidence="4">
    <location>
        <begin position="807"/>
        <end position="838"/>
    </location>
</feature>
<evidence type="ECO:0000313" key="6">
    <source>
        <dbReference type="EMBL" id="KAF2129897.1"/>
    </source>
</evidence>
<dbReference type="GO" id="GO:0005643">
    <property type="term" value="C:nuclear pore"/>
    <property type="evidence" value="ECO:0007669"/>
    <property type="project" value="TreeGrafter"/>
</dbReference>
<dbReference type="Proteomes" id="UP000799771">
    <property type="component" value="Unassembled WGS sequence"/>
</dbReference>
<evidence type="ECO:0000259" key="5">
    <source>
        <dbReference type="Pfam" id="PF16755"/>
    </source>
</evidence>
<feature type="compositionally biased region" description="Low complexity" evidence="4">
    <location>
        <begin position="1371"/>
        <end position="1415"/>
    </location>
</feature>
<comment type="subcellular location">
    <subcellularLocation>
        <location evidence="1">Nucleus</location>
    </subcellularLocation>
</comment>
<accession>A0A6A6AG55</accession>
<feature type="domain" description="Nucleoporin Nup159/Nup146 N-terminal" evidence="5">
    <location>
        <begin position="48"/>
        <end position="425"/>
    </location>
</feature>
<feature type="compositionally biased region" description="Low complexity" evidence="4">
    <location>
        <begin position="1062"/>
        <end position="1074"/>
    </location>
</feature>
<dbReference type="InterPro" id="IPR039462">
    <property type="entry name" value="Nup159/Nup146_N"/>
</dbReference>
<reference evidence="6" key="1">
    <citation type="journal article" date="2020" name="Stud. Mycol.">
        <title>101 Dothideomycetes genomes: a test case for predicting lifestyles and emergence of pathogens.</title>
        <authorList>
            <person name="Haridas S."/>
            <person name="Albert R."/>
            <person name="Binder M."/>
            <person name="Bloem J."/>
            <person name="Labutti K."/>
            <person name="Salamov A."/>
            <person name="Andreopoulos B."/>
            <person name="Baker S."/>
            <person name="Barry K."/>
            <person name="Bills G."/>
            <person name="Bluhm B."/>
            <person name="Cannon C."/>
            <person name="Castanera R."/>
            <person name="Culley D."/>
            <person name="Daum C."/>
            <person name="Ezra D."/>
            <person name="Gonzalez J."/>
            <person name="Henrissat B."/>
            <person name="Kuo A."/>
            <person name="Liang C."/>
            <person name="Lipzen A."/>
            <person name="Lutzoni F."/>
            <person name="Magnuson J."/>
            <person name="Mondo S."/>
            <person name="Nolan M."/>
            <person name="Ohm R."/>
            <person name="Pangilinan J."/>
            <person name="Park H.-J."/>
            <person name="Ramirez L."/>
            <person name="Alfaro M."/>
            <person name="Sun H."/>
            <person name="Tritt A."/>
            <person name="Yoshinaga Y."/>
            <person name="Zwiers L.-H."/>
            <person name="Turgeon B."/>
            <person name="Goodwin S."/>
            <person name="Spatafora J."/>
            <person name="Crous P."/>
            <person name="Grigoriev I."/>
        </authorList>
    </citation>
    <scope>NUCLEOTIDE SEQUENCE</scope>
    <source>
        <strain evidence="6">CBS 119687</strain>
    </source>
</reference>
<dbReference type="SUPFAM" id="SSF117289">
    <property type="entry name" value="Nucleoporin domain"/>
    <property type="match status" value="1"/>
</dbReference>
<feature type="compositionally biased region" description="Low complexity" evidence="4">
    <location>
        <begin position="1007"/>
        <end position="1019"/>
    </location>
</feature>
<name>A0A6A6AG55_9PLEO</name>
<proteinExistence type="predicted"/>
<dbReference type="PANTHER" id="PTHR23193:SF23">
    <property type="entry name" value="NUCLEAR PORE COMPLEX PROTEIN NUP153"/>
    <property type="match status" value="1"/>
</dbReference>
<feature type="region of interest" description="Disordered" evidence="4">
    <location>
        <begin position="627"/>
        <end position="1111"/>
    </location>
</feature>
<dbReference type="PANTHER" id="PTHR23193">
    <property type="entry name" value="NUCLEAR PORE COMPLEX PROTEIN NUP"/>
    <property type="match status" value="1"/>
</dbReference>
<feature type="compositionally biased region" description="Polar residues" evidence="4">
    <location>
        <begin position="466"/>
        <end position="487"/>
    </location>
</feature>
<keyword evidence="2" id="KW-0813">Transport</keyword>
<feature type="region of interest" description="Disordered" evidence="4">
    <location>
        <begin position="453"/>
        <end position="604"/>
    </location>
</feature>
<evidence type="ECO:0000256" key="3">
    <source>
        <dbReference type="ARBA" id="ARBA00023242"/>
    </source>
</evidence>
<feature type="compositionally biased region" description="Low complexity" evidence="4">
    <location>
        <begin position="893"/>
        <end position="903"/>
    </location>
</feature>
<sequence>MAFAGNAPAAVVASEVSDIETEHIALKALAQAKKLKLLPTPWSSASVPPPSATLLSIASRPGLLAAAGPDTLVVTSTETVRKAFSKDADNEDVISDFAPDVTLPVPTLRHVVFSADGDFLVISAETQGGLAVFETAKLMGQQKNPERQIATDGTAVRALVPNPAATTEHYMAVVLDSGKLIIANIDDGVSKAIKNEGVHCVAWSTRGKAVVAGLQDGTCTILMSSGDVKGTVPRPPGVEQGWIVSGLYWLNNEEFLTIHSPGRSHLQDNEDSKYHIVKSNKGWTSFEFHQTPWDPLLPSQDLPPRTFPPRFSFSRLRNWEPDLDDMIILTSSHTESVTLFTSTSKNISPYQETLGEYMMTNLDEKFQATLPRRVFGEEGDSALIGAALDLSSTEKILRPIASLEEIEQAPWPLPAYMTLTHQGILSAYWVAWNRSIEAGTRYPGLIFGSEETKPEAVSTPKAAPPSASQSRFGFGQPANSSPSTQAGGSFGKPAASTFGTPSTPKYGSTGFGSTTPGFGTSTTPAFGQSTTPATFAKPAPPAFGQSTTPAFGKPAQPAFGSASSIGAGGNSSFGTTGGVGNKQSPWGAAPSASQTPPAAANPFSSAANGSSGFAKFGQTNGGSAFSSFGSPSSAQSGFGSLGQAKQSSFGSLGGGAQSGFGAMGQGPQKSAFSGAPNGAKTEPSFGSTVTVGSSTGSTLPSFANTPSQQGSSVFGKPTSSFGSNKASDASDENRKRDGATPTAQAPQPQQSKGLFGLAGGFKLGTSFSSDGTAKDDPAKPAAPSNGSFFGSDFSSTLSGTSKIPATPTEQPGKTSPWDVSTTPASPPKQQKSLFSSATPARESATPKAPPPAKEKAPASNDAPLPPDFITTKPSKPVDDDLPPIAGSPPVNVEAPSSSPEASPIGDEDDEEEFSVEEAEDDEEGEADMDEGSEESGDEEDEDEEESPSKVAPVSRPLKLGNYAIQDSVNNSPHSYPPAPTPPVKSEATSRSGRSISPPRPSLFGEVPKPSSSQSRPGSSLFGQQAQKAPFSLGQPSKANQPSAPAMPVFPPPTNRVKEDLRSPSPMRSSSTSALRTRREPLAAPGSSLSASLLNSKPPTPQPQVSDLEDDEAERMHAQLAQEVEPRRTLDQFVAYQNYAGGSNNKTGSAAQIEMVYKDLNGMVDTLGWNARSLKAFTQYHKQPQQGHEVSREALDEVESDGVDDSWFEKWNLCEIEDLKALEDELERGLDAGRVGDVFAKLNLLGRLLNEKAKFMTRLNDIRRQIVNRKDPDKLDSLRKAPLPKELADSQKALRNDYARLLTLLNQAEEGAFVLRSRLASHNADQGKTAAVPTMDAVKKTVNKMIALAEKRTNDIAVLEAQMRNLGLADLSSSRASLSSTTSSSRAPGTTTPRRGRTPALRNSTAAATPFATPPTSRAKMSLSELNRRAMTPGVDDDNDNDDATPTGKPYGLFYTPLAGGGPAPKRELAGLADLVDDNLDALRGKAGRRRVVARGLRGALVERGVRCSGVA</sequence>
<evidence type="ECO:0000256" key="4">
    <source>
        <dbReference type="SAM" id="MobiDB-lite"/>
    </source>
</evidence>
<dbReference type="InterPro" id="IPR026054">
    <property type="entry name" value="Nucleoporin"/>
</dbReference>
<dbReference type="GO" id="GO:0008139">
    <property type="term" value="F:nuclear localization sequence binding"/>
    <property type="evidence" value="ECO:0007669"/>
    <property type="project" value="TreeGrafter"/>
</dbReference>
<feature type="region of interest" description="Disordered" evidence="4">
    <location>
        <begin position="1371"/>
        <end position="1419"/>
    </location>
</feature>
<keyword evidence="7" id="KW-1185">Reference proteome</keyword>
<feature type="compositionally biased region" description="Polar residues" evidence="4">
    <location>
        <begin position="699"/>
        <end position="727"/>
    </location>
</feature>
<keyword evidence="3" id="KW-0539">Nucleus</keyword>
<feature type="compositionally biased region" description="Low complexity" evidence="4">
    <location>
        <begin position="507"/>
        <end position="537"/>
    </location>
</feature>
<dbReference type="EMBL" id="ML977505">
    <property type="protein sequence ID" value="KAF2129897.1"/>
    <property type="molecule type" value="Genomic_DNA"/>
</dbReference>
<feature type="compositionally biased region" description="Low complexity" evidence="4">
    <location>
        <begin position="1081"/>
        <end position="1096"/>
    </location>
</feature>
<dbReference type="Pfam" id="PF16755">
    <property type="entry name" value="Beta-prop_NUP159_NUP214"/>
    <property type="match status" value="1"/>
</dbReference>
<feature type="compositionally biased region" description="Low complexity" evidence="4">
    <location>
        <begin position="686"/>
        <end position="698"/>
    </location>
</feature>
<feature type="compositionally biased region" description="Gly residues" evidence="4">
    <location>
        <begin position="566"/>
        <end position="580"/>
    </location>
</feature>
<dbReference type="RefSeq" id="XP_033524284.1">
    <property type="nucleotide sequence ID" value="XM_033672867.1"/>
</dbReference>
<feature type="compositionally biased region" description="Low complexity" evidence="4">
    <location>
        <begin position="588"/>
        <end position="604"/>
    </location>
</feature>
<feature type="compositionally biased region" description="Low complexity" evidence="4">
    <location>
        <begin position="739"/>
        <end position="755"/>
    </location>
</feature>
<dbReference type="GeneID" id="54413299"/>
<feature type="compositionally biased region" description="Acidic residues" evidence="4">
    <location>
        <begin position="905"/>
        <end position="945"/>
    </location>
</feature>
<evidence type="ECO:0000313" key="7">
    <source>
        <dbReference type="Proteomes" id="UP000799771"/>
    </source>
</evidence>